<proteinExistence type="predicted"/>
<accession>A0A286RJA0</accession>
<sequence length="50" mass="5957">MAAIKAESGITFHYFRHFHKARTWQLAEKRKLAEIRGTFHLSHCPNKIYD</sequence>
<gene>
    <name evidence="1" type="ORF">THTE_3443</name>
</gene>
<keyword evidence="2" id="KW-1185">Reference proteome</keyword>
<evidence type="ECO:0000313" key="1">
    <source>
        <dbReference type="EMBL" id="ASV76045.1"/>
    </source>
</evidence>
<dbReference type="AlphaFoldDB" id="A0A286RJA0"/>
<dbReference type="Proteomes" id="UP000215086">
    <property type="component" value="Chromosome"/>
</dbReference>
<reference evidence="1 2" key="1">
    <citation type="journal article" name="Front. Microbiol.">
        <title>Sugar Metabolism of the First Thermophilic Planctomycete Thermogutta terrifontis: Comparative Genomic and Transcriptomic Approaches.</title>
        <authorList>
            <person name="Elcheninov A.G."/>
            <person name="Menzel P."/>
            <person name="Gudbergsdottir S.R."/>
            <person name="Slesarev A.I."/>
            <person name="Kadnikov V.V."/>
            <person name="Krogh A."/>
            <person name="Bonch-Osmolovskaya E.A."/>
            <person name="Peng X."/>
            <person name="Kublanov I.V."/>
        </authorList>
    </citation>
    <scope>NUCLEOTIDE SEQUENCE [LARGE SCALE GENOMIC DNA]</scope>
    <source>
        <strain evidence="1 2">R1</strain>
    </source>
</reference>
<dbReference type="KEGG" id="ttf:THTE_3443"/>
<organism evidence="1 2">
    <name type="scientific">Thermogutta terrifontis</name>
    <dbReference type="NCBI Taxonomy" id="1331910"/>
    <lineage>
        <taxon>Bacteria</taxon>
        <taxon>Pseudomonadati</taxon>
        <taxon>Planctomycetota</taxon>
        <taxon>Planctomycetia</taxon>
        <taxon>Pirellulales</taxon>
        <taxon>Thermoguttaceae</taxon>
        <taxon>Thermogutta</taxon>
    </lineage>
</organism>
<protein>
    <submittedName>
        <fullName evidence="1">Uncharacterized protein</fullName>
    </submittedName>
</protein>
<dbReference type="EMBL" id="CP018477">
    <property type="protein sequence ID" value="ASV76045.1"/>
    <property type="molecule type" value="Genomic_DNA"/>
</dbReference>
<evidence type="ECO:0000313" key="2">
    <source>
        <dbReference type="Proteomes" id="UP000215086"/>
    </source>
</evidence>
<name>A0A286RJA0_9BACT</name>